<dbReference type="NCBIfam" id="TIGR03650">
    <property type="entry name" value="violacein_E"/>
    <property type="match status" value="1"/>
</dbReference>
<dbReference type="Gene3D" id="2.50.20.30">
    <property type="match status" value="1"/>
</dbReference>
<dbReference type="Pfam" id="PF18234">
    <property type="entry name" value="VioE"/>
    <property type="match status" value="1"/>
</dbReference>
<organism evidence="2">
    <name type="scientific">gamma proteobacterium D250</name>
    <dbReference type="NCBI Taxonomy" id="649546"/>
    <lineage>
        <taxon>Bacteria</taxon>
        <taxon>Pseudomonadati</taxon>
        <taxon>Pseudomonadota</taxon>
        <taxon>Gammaproteobacteria</taxon>
    </lineage>
</organism>
<protein>
    <recommendedName>
        <fullName evidence="1">VioE domain-containing protein</fullName>
    </recommendedName>
</protein>
<reference evidence="2" key="1">
    <citation type="journal article" date="2013" name="Mar. Drugs">
        <title>Assessing the effectiveness of functional genetic screens for the identification of bioactive metabolites.</title>
        <authorList>
            <person name="Penesyan A."/>
            <person name="Ballestriero F."/>
            <person name="Daim M."/>
            <person name="Kjelleberg S."/>
            <person name="Thomas T."/>
            <person name="Egan S."/>
        </authorList>
    </citation>
    <scope>NUCLEOTIDE SEQUENCE</scope>
    <source>
        <strain evidence="2">D250</strain>
    </source>
</reference>
<accession>M4HX54</accession>
<feature type="domain" description="VioE" evidence="1">
    <location>
        <begin position="10"/>
        <end position="192"/>
    </location>
</feature>
<dbReference type="EMBL" id="JX523957">
    <property type="protein sequence ID" value="AFT64165.1"/>
    <property type="molecule type" value="Genomic_DNA"/>
</dbReference>
<dbReference type="InterPro" id="IPR040857">
    <property type="entry name" value="VioE_dom"/>
</dbReference>
<proteinExistence type="predicted"/>
<dbReference type="InterPro" id="IPR019902">
    <property type="entry name" value="Violacein_biosynth_enz_VioE"/>
</dbReference>
<evidence type="ECO:0000259" key="1">
    <source>
        <dbReference type="Pfam" id="PF18234"/>
    </source>
</evidence>
<dbReference type="EMBL" id="JX523954">
    <property type="protein sequence ID" value="AFT64084.1"/>
    <property type="molecule type" value="Genomic_DNA"/>
</dbReference>
<dbReference type="AlphaFoldDB" id="M4HX54"/>
<evidence type="ECO:0000313" key="2">
    <source>
        <dbReference type="EMBL" id="AFT64165.1"/>
    </source>
</evidence>
<dbReference type="InterPro" id="IPR038642">
    <property type="entry name" value="VioE_sf"/>
</dbReference>
<name>M4HX54_9GAMM</name>
<dbReference type="CDD" id="cd16330">
    <property type="entry name" value="LolA_VioE"/>
    <property type="match status" value="1"/>
</dbReference>
<sequence>MALMKDQKKPPKLPAQWSSSYISYWQPMQATDHITSGYCWFDYERNVCRIDGLFNPWSETETGHRLWMSEVMQPNSCESFKAKIAYAREHMDRTSQFEAVVLDDEVDPCHNLILMQDVLEECDARFVGRQEVLGQDAEVWTFERPEGKGPATYYFASGTNQLLRMVTGDPNTMASIRDFPNFNTRKIDPEVFKSTE</sequence>